<dbReference type="Proteomes" id="UP001159042">
    <property type="component" value="Unassembled WGS sequence"/>
</dbReference>
<evidence type="ECO:0000256" key="1">
    <source>
        <dbReference type="SAM" id="MobiDB-lite"/>
    </source>
</evidence>
<sequence>NNENVLIPVFVSERALEICELDNMPAVPKMGGRRHLSKSTSELSSPREMPEHRPRSAAPPEISHLSVYQKAHSFFAQLKTAVLFGRQRINKSCKYFDAIINVQIKSLRGH</sequence>
<keyword evidence="3" id="KW-1185">Reference proteome</keyword>
<protein>
    <submittedName>
        <fullName evidence="2">Uncharacterized protein</fullName>
    </submittedName>
</protein>
<proteinExistence type="predicted"/>
<dbReference type="AlphaFoldDB" id="A0AAV8WGC6"/>
<feature type="region of interest" description="Disordered" evidence="1">
    <location>
        <begin position="29"/>
        <end position="59"/>
    </location>
</feature>
<evidence type="ECO:0000313" key="3">
    <source>
        <dbReference type="Proteomes" id="UP001159042"/>
    </source>
</evidence>
<name>A0AAV8WGC6_9CUCU</name>
<comment type="caution">
    <text evidence="2">The sequence shown here is derived from an EMBL/GenBank/DDBJ whole genome shotgun (WGS) entry which is preliminary data.</text>
</comment>
<reference evidence="2 3" key="1">
    <citation type="journal article" date="2023" name="Insect Mol. Biol.">
        <title>Genome sequencing provides insights into the evolution of gene families encoding plant cell wall-degrading enzymes in longhorned beetles.</title>
        <authorList>
            <person name="Shin N.R."/>
            <person name="Okamura Y."/>
            <person name="Kirsch R."/>
            <person name="Pauchet Y."/>
        </authorList>
    </citation>
    <scope>NUCLEOTIDE SEQUENCE [LARGE SCALE GENOMIC DNA]</scope>
    <source>
        <strain evidence="2">EAD_L_NR</strain>
    </source>
</reference>
<dbReference type="EMBL" id="JANEYG010000001">
    <property type="protein sequence ID" value="KAJ8925689.1"/>
    <property type="molecule type" value="Genomic_DNA"/>
</dbReference>
<evidence type="ECO:0000313" key="2">
    <source>
        <dbReference type="EMBL" id="KAJ8925689.1"/>
    </source>
</evidence>
<organism evidence="2 3">
    <name type="scientific">Exocentrus adspersus</name>
    <dbReference type="NCBI Taxonomy" id="1586481"/>
    <lineage>
        <taxon>Eukaryota</taxon>
        <taxon>Metazoa</taxon>
        <taxon>Ecdysozoa</taxon>
        <taxon>Arthropoda</taxon>
        <taxon>Hexapoda</taxon>
        <taxon>Insecta</taxon>
        <taxon>Pterygota</taxon>
        <taxon>Neoptera</taxon>
        <taxon>Endopterygota</taxon>
        <taxon>Coleoptera</taxon>
        <taxon>Polyphaga</taxon>
        <taxon>Cucujiformia</taxon>
        <taxon>Chrysomeloidea</taxon>
        <taxon>Cerambycidae</taxon>
        <taxon>Lamiinae</taxon>
        <taxon>Acanthocinini</taxon>
        <taxon>Exocentrus</taxon>
    </lineage>
</organism>
<accession>A0AAV8WGC6</accession>
<feature type="non-terminal residue" evidence="2">
    <location>
        <position position="1"/>
    </location>
</feature>
<gene>
    <name evidence="2" type="ORF">NQ315_009536</name>
</gene>